<evidence type="ECO:0000256" key="1">
    <source>
        <dbReference type="ARBA" id="ARBA00022649"/>
    </source>
</evidence>
<dbReference type="AlphaFoldDB" id="A0A0C2RPL3"/>
<dbReference type="GO" id="GO:0110001">
    <property type="term" value="C:toxin-antitoxin complex"/>
    <property type="evidence" value="ECO:0007669"/>
    <property type="project" value="InterPro"/>
</dbReference>
<comment type="similarity">
    <text evidence="4">Belongs to the HepT RNase toxin family.</text>
</comment>
<organism evidence="5 6">
    <name type="scientific">Jeotgalibacillus campisalis</name>
    <dbReference type="NCBI Taxonomy" id="220754"/>
    <lineage>
        <taxon>Bacteria</taxon>
        <taxon>Bacillati</taxon>
        <taxon>Bacillota</taxon>
        <taxon>Bacilli</taxon>
        <taxon>Bacillales</taxon>
        <taxon>Caryophanaceae</taxon>
        <taxon>Jeotgalibacillus</taxon>
    </lineage>
</organism>
<evidence type="ECO:0000313" key="5">
    <source>
        <dbReference type="EMBL" id="KIL43689.1"/>
    </source>
</evidence>
<dbReference type="PATRIC" id="fig|220754.4.peg.3223"/>
<keyword evidence="6" id="KW-1185">Reference proteome</keyword>
<dbReference type="InterPro" id="IPR008201">
    <property type="entry name" value="HepT-like"/>
</dbReference>
<dbReference type="GO" id="GO:0016787">
    <property type="term" value="F:hydrolase activity"/>
    <property type="evidence" value="ECO:0007669"/>
    <property type="project" value="UniProtKB-KW"/>
</dbReference>
<evidence type="ECO:0000313" key="6">
    <source>
        <dbReference type="Proteomes" id="UP000031972"/>
    </source>
</evidence>
<keyword evidence="2" id="KW-0540">Nuclease</keyword>
<dbReference type="Gene3D" id="1.20.120.580">
    <property type="entry name" value="bsu32300-like"/>
    <property type="match status" value="1"/>
</dbReference>
<dbReference type="Pfam" id="PF01934">
    <property type="entry name" value="HepT-like"/>
    <property type="match status" value="1"/>
</dbReference>
<dbReference type="OrthoDB" id="2375467at2"/>
<evidence type="ECO:0000256" key="2">
    <source>
        <dbReference type="ARBA" id="ARBA00022722"/>
    </source>
</evidence>
<keyword evidence="1" id="KW-1277">Toxin-antitoxin system</keyword>
<name>A0A0C2RPL3_9BACL</name>
<evidence type="ECO:0008006" key="7">
    <source>
        <dbReference type="Google" id="ProtNLM"/>
    </source>
</evidence>
<protein>
    <recommendedName>
        <fullName evidence="7">DUF86 domain-containing protein</fullName>
    </recommendedName>
</protein>
<dbReference type="PANTHER" id="PTHR33397:SF5">
    <property type="entry name" value="RNASE YUTE-RELATED"/>
    <property type="match status" value="1"/>
</dbReference>
<evidence type="ECO:0000256" key="4">
    <source>
        <dbReference type="ARBA" id="ARBA00024207"/>
    </source>
</evidence>
<dbReference type="InterPro" id="IPR052379">
    <property type="entry name" value="Type_VII_TA_RNase"/>
</dbReference>
<keyword evidence="3" id="KW-0378">Hydrolase</keyword>
<dbReference type="EMBL" id="JXRR01000021">
    <property type="protein sequence ID" value="KIL43689.1"/>
    <property type="molecule type" value="Genomic_DNA"/>
</dbReference>
<dbReference type="InterPro" id="IPR037038">
    <property type="entry name" value="HepT-like_sf"/>
</dbReference>
<dbReference type="Proteomes" id="UP000031972">
    <property type="component" value="Unassembled WGS sequence"/>
</dbReference>
<dbReference type="PANTHER" id="PTHR33397">
    <property type="entry name" value="UPF0331 PROTEIN YUTE"/>
    <property type="match status" value="1"/>
</dbReference>
<gene>
    <name evidence="5" type="ORF">KR50_32090</name>
</gene>
<evidence type="ECO:0000256" key="3">
    <source>
        <dbReference type="ARBA" id="ARBA00022801"/>
    </source>
</evidence>
<reference evidence="5 6" key="1">
    <citation type="submission" date="2015-01" db="EMBL/GenBank/DDBJ databases">
        <title>Jeotgalibacillus campisalis genome sequencing.</title>
        <authorList>
            <person name="Goh K.M."/>
            <person name="Chan K.-G."/>
            <person name="Yaakop A.S."/>
            <person name="Ee R."/>
            <person name="Gan H.M."/>
            <person name="Chan C.S."/>
        </authorList>
    </citation>
    <scope>NUCLEOTIDE SEQUENCE [LARGE SCALE GENOMIC DNA]</scope>
    <source>
        <strain evidence="5 6">SF-57</strain>
    </source>
</reference>
<sequence length="145" mass="16807">MYFVDREKIEQTLVYLEEKTAFFNHQLSWETETEKLALERTVHMIIESILDVGNSMIDGFIMRDPGSYDDIIDILDDEKVVAKEMTPLLKNLIQVRKQLVQEYMKVDHGKVILSLEDSMPAVNHFPGSIRKYLETELGPVSAFKN</sequence>
<proteinExistence type="inferred from homology"/>
<dbReference type="GO" id="GO:0004540">
    <property type="term" value="F:RNA nuclease activity"/>
    <property type="evidence" value="ECO:0007669"/>
    <property type="project" value="InterPro"/>
</dbReference>
<dbReference type="RefSeq" id="WP_041060751.1">
    <property type="nucleotide sequence ID" value="NZ_JXRR01000021.1"/>
</dbReference>
<comment type="caution">
    <text evidence="5">The sequence shown here is derived from an EMBL/GenBank/DDBJ whole genome shotgun (WGS) entry which is preliminary data.</text>
</comment>
<accession>A0A0C2RPL3</accession>